<dbReference type="AlphaFoldDB" id="A0AAW1JNA2"/>
<evidence type="ECO:0000313" key="7">
    <source>
        <dbReference type="Proteomes" id="UP001443914"/>
    </source>
</evidence>
<dbReference type="PANTHER" id="PTHR14577">
    <property type="entry name" value="NUCLEOLAR PROTEIN 12"/>
    <property type="match status" value="1"/>
</dbReference>
<dbReference type="GO" id="GO:0019843">
    <property type="term" value="F:rRNA binding"/>
    <property type="evidence" value="ECO:0007669"/>
    <property type="project" value="TreeGrafter"/>
</dbReference>
<feature type="compositionally biased region" description="Polar residues" evidence="5">
    <location>
        <begin position="8"/>
        <end position="18"/>
    </location>
</feature>
<keyword evidence="7" id="KW-1185">Reference proteome</keyword>
<reference evidence="6" key="1">
    <citation type="submission" date="2024-03" db="EMBL/GenBank/DDBJ databases">
        <title>WGS assembly of Saponaria officinalis var. Norfolk2.</title>
        <authorList>
            <person name="Jenkins J."/>
            <person name="Shu S."/>
            <person name="Grimwood J."/>
            <person name="Barry K."/>
            <person name="Goodstein D."/>
            <person name="Schmutz J."/>
            <person name="Leebens-Mack J."/>
            <person name="Osbourn A."/>
        </authorList>
    </citation>
    <scope>NUCLEOTIDE SEQUENCE [LARGE SCALE GENOMIC DNA]</scope>
    <source>
        <strain evidence="6">JIC</strain>
    </source>
</reference>
<evidence type="ECO:0000313" key="6">
    <source>
        <dbReference type="EMBL" id="KAK9706644.1"/>
    </source>
</evidence>
<dbReference type="GO" id="GO:0005730">
    <property type="term" value="C:nucleolus"/>
    <property type="evidence" value="ECO:0007669"/>
    <property type="project" value="UniProtKB-SubCell"/>
</dbReference>
<organism evidence="6 7">
    <name type="scientific">Saponaria officinalis</name>
    <name type="common">Common soapwort</name>
    <name type="synonym">Lychnis saponaria</name>
    <dbReference type="NCBI Taxonomy" id="3572"/>
    <lineage>
        <taxon>Eukaryota</taxon>
        <taxon>Viridiplantae</taxon>
        <taxon>Streptophyta</taxon>
        <taxon>Embryophyta</taxon>
        <taxon>Tracheophyta</taxon>
        <taxon>Spermatophyta</taxon>
        <taxon>Magnoliopsida</taxon>
        <taxon>eudicotyledons</taxon>
        <taxon>Gunneridae</taxon>
        <taxon>Pentapetalae</taxon>
        <taxon>Caryophyllales</taxon>
        <taxon>Caryophyllaceae</taxon>
        <taxon>Caryophylleae</taxon>
        <taxon>Saponaria</taxon>
    </lineage>
</organism>
<name>A0AAW1JNA2_SAPOF</name>
<feature type="compositionally biased region" description="Basic residues" evidence="5">
    <location>
        <begin position="170"/>
        <end position="201"/>
    </location>
</feature>
<gene>
    <name evidence="6" type="ORF">RND81_07G141300</name>
</gene>
<dbReference type="InterPro" id="IPR019186">
    <property type="entry name" value="Nucleolar_protein_12"/>
</dbReference>
<dbReference type="Proteomes" id="UP001443914">
    <property type="component" value="Unassembled WGS sequence"/>
</dbReference>
<proteinExistence type="inferred from homology"/>
<comment type="caution">
    <text evidence="6">The sequence shown here is derived from an EMBL/GenBank/DDBJ whole genome shotgun (WGS) entry which is preliminary data.</text>
</comment>
<evidence type="ECO:0008006" key="8">
    <source>
        <dbReference type="Google" id="ProtNLM"/>
    </source>
</evidence>
<evidence type="ECO:0000256" key="2">
    <source>
        <dbReference type="ARBA" id="ARBA00007175"/>
    </source>
</evidence>
<evidence type="ECO:0000256" key="4">
    <source>
        <dbReference type="ARBA" id="ARBA00023242"/>
    </source>
</evidence>
<feature type="region of interest" description="Disordered" evidence="5">
    <location>
        <begin position="1"/>
        <end position="22"/>
    </location>
</feature>
<keyword evidence="3" id="KW-0175">Coiled coil</keyword>
<feature type="region of interest" description="Disordered" evidence="5">
    <location>
        <begin position="83"/>
        <end position="201"/>
    </location>
</feature>
<comment type="subcellular location">
    <subcellularLocation>
        <location evidence="1">Nucleus</location>
        <location evidence="1">Nucleolus</location>
    </subcellularLocation>
</comment>
<accession>A0AAW1JNA2</accession>
<keyword evidence="4" id="KW-0539">Nucleus</keyword>
<dbReference type="Pfam" id="PF09805">
    <property type="entry name" value="Nop25"/>
    <property type="match status" value="1"/>
</dbReference>
<dbReference type="PANTHER" id="PTHR14577:SF0">
    <property type="entry name" value="NUCLEOLAR PROTEIN 12"/>
    <property type="match status" value="1"/>
</dbReference>
<protein>
    <recommendedName>
        <fullName evidence="8">Nucleolar protein 12</fullName>
    </recommendedName>
</protein>
<sequence>MEEEANIGGSNEPPSLSRSNDHIAKRALRNKSLSVSFDEKDLKDFVGGFQKRKKKRRKVALIQQGEADRRKRLEIRKQLRLDKEYALYGSAPPDKDGEAPEEEPEQNDESESELRPSISGTTTYENGDVIVTVTTSELNLEEEKDHPVTKSTSVRPVSAGAKKQQNIPVSKKKPFKKVRKGSSRPKLQNKRERRKGNKKKN</sequence>
<feature type="compositionally biased region" description="Acidic residues" evidence="5">
    <location>
        <begin position="99"/>
        <end position="111"/>
    </location>
</feature>
<evidence type="ECO:0000256" key="5">
    <source>
        <dbReference type="SAM" id="MobiDB-lite"/>
    </source>
</evidence>
<evidence type="ECO:0000256" key="1">
    <source>
        <dbReference type="ARBA" id="ARBA00004604"/>
    </source>
</evidence>
<evidence type="ECO:0000256" key="3">
    <source>
        <dbReference type="ARBA" id="ARBA00023054"/>
    </source>
</evidence>
<comment type="similarity">
    <text evidence="2">Belongs to the RRP17 family.</text>
</comment>
<dbReference type="EMBL" id="JBDFQZ010000007">
    <property type="protein sequence ID" value="KAK9706644.1"/>
    <property type="molecule type" value="Genomic_DNA"/>
</dbReference>